<dbReference type="Gene3D" id="3.90.640.80">
    <property type="match status" value="1"/>
</dbReference>
<evidence type="ECO:0000256" key="1">
    <source>
        <dbReference type="ARBA" id="ARBA00012020"/>
    </source>
</evidence>
<dbReference type="PANTHER" id="PTHR10459">
    <property type="entry name" value="DNA LIGASE"/>
    <property type="match status" value="1"/>
</dbReference>
<dbReference type="GO" id="GO:0070212">
    <property type="term" value="P:protein poly-ADP-ribosylation"/>
    <property type="evidence" value="ECO:0007669"/>
    <property type="project" value="TreeGrafter"/>
</dbReference>
<dbReference type="GO" id="GO:0005730">
    <property type="term" value="C:nucleolus"/>
    <property type="evidence" value="ECO:0007669"/>
    <property type="project" value="TreeGrafter"/>
</dbReference>
<keyword evidence="5" id="KW-0013">ADP-ribosylation</keyword>
<feature type="domain" description="PARP alpha-helical" evidence="9">
    <location>
        <begin position="187"/>
        <end position="305"/>
    </location>
</feature>
<gene>
    <name evidence="10" type="ORF">OTI717_LOCUS33898</name>
</gene>
<dbReference type="InterPro" id="IPR050800">
    <property type="entry name" value="ARTD/PARP"/>
</dbReference>
<evidence type="ECO:0000313" key="11">
    <source>
        <dbReference type="Proteomes" id="UP000663823"/>
    </source>
</evidence>
<name>A0A819UKQ9_9BILA</name>
<dbReference type="Pfam" id="PF08063">
    <property type="entry name" value="Zn_ribbon_PADR1"/>
    <property type="match status" value="1"/>
</dbReference>
<dbReference type="InterPro" id="IPR004102">
    <property type="entry name" value="Poly(ADP-ribose)pol_reg_dom"/>
</dbReference>
<keyword evidence="2" id="KW-0328">Glycosyltransferase</keyword>
<dbReference type="EMBL" id="CAJOAX010011545">
    <property type="protein sequence ID" value="CAF4095639.1"/>
    <property type="molecule type" value="Genomic_DNA"/>
</dbReference>
<keyword evidence="6" id="KW-0520">NAD</keyword>
<dbReference type="GO" id="GO:1990404">
    <property type="term" value="F:NAD+-protein mono-ADP-ribosyltransferase activity"/>
    <property type="evidence" value="ECO:0007669"/>
    <property type="project" value="TreeGrafter"/>
</dbReference>
<dbReference type="PANTHER" id="PTHR10459:SF112">
    <property type="entry name" value="POLY [ADP-RIBOSE] POLYMERASE 1"/>
    <property type="match status" value="1"/>
</dbReference>
<dbReference type="PROSITE" id="PS52007">
    <property type="entry name" value="PADR1"/>
    <property type="match status" value="1"/>
</dbReference>
<evidence type="ECO:0000259" key="9">
    <source>
        <dbReference type="PROSITE" id="PS51060"/>
    </source>
</evidence>
<protein>
    <recommendedName>
        <fullName evidence="1">NAD(+) ADP-ribosyltransferase</fullName>
        <ecNumber evidence="1">2.4.2.30</ecNumber>
    </recommendedName>
</protein>
<evidence type="ECO:0000256" key="6">
    <source>
        <dbReference type="ARBA" id="ARBA00023027"/>
    </source>
</evidence>
<proteinExistence type="predicted"/>
<dbReference type="SMART" id="SM01335">
    <property type="entry name" value="PADR1"/>
    <property type="match status" value="1"/>
</dbReference>
<dbReference type="GO" id="GO:0008270">
    <property type="term" value="F:zinc ion binding"/>
    <property type="evidence" value="ECO:0007669"/>
    <property type="project" value="InterPro"/>
</dbReference>
<dbReference type="Gene3D" id="1.20.142.10">
    <property type="entry name" value="Poly(ADP-ribose) polymerase, regulatory domain"/>
    <property type="match status" value="1"/>
</dbReference>
<evidence type="ECO:0000256" key="2">
    <source>
        <dbReference type="ARBA" id="ARBA00022676"/>
    </source>
</evidence>
<comment type="caution">
    <text evidence="10">The sequence shown here is derived from an EMBL/GenBank/DDBJ whole genome shotgun (WGS) entry which is preliminary data.</text>
</comment>
<organism evidence="10 11">
    <name type="scientific">Rotaria sordida</name>
    <dbReference type="NCBI Taxonomy" id="392033"/>
    <lineage>
        <taxon>Eukaryota</taxon>
        <taxon>Metazoa</taxon>
        <taxon>Spiralia</taxon>
        <taxon>Gnathifera</taxon>
        <taxon>Rotifera</taxon>
        <taxon>Eurotatoria</taxon>
        <taxon>Bdelloidea</taxon>
        <taxon>Philodinida</taxon>
        <taxon>Philodinidae</taxon>
        <taxon>Rotaria</taxon>
    </lineage>
</organism>
<dbReference type="GO" id="GO:0003950">
    <property type="term" value="F:NAD+ poly-ADP-ribosyltransferase activity"/>
    <property type="evidence" value="ECO:0007669"/>
    <property type="project" value="UniProtKB-EC"/>
</dbReference>
<dbReference type="PROSITE" id="PS51060">
    <property type="entry name" value="PARP_ALPHA_HD"/>
    <property type="match status" value="1"/>
</dbReference>
<dbReference type="EC" id="2.4.2.30" evidence="1"/>
<evidence type="ECO:0000256" key="8">
    <source>
        <dbReference type="ARBA" id="ARBA00033987"/>
    </source>
</evidence>
<dbReference type="Pfam" id="PF02877">
    <property type="entry name" value="PARP_reg"/>
    <property type="match status" value="1"/>
</dbReference>
<keyword evidence="7" id="KW-0238">DNA-binding</keyword>
<dbReference type="Proteomes" id="UP000663823">
    <property type="component" value="Unassembled WGS sequence"/>
</dbReference>
<dbReference type="InterPro" id="IPR012982">
    <property type="entry name" value="PARP1-like_PADR1_Zn_ribbon"/>
</dbReference>
<evidence type="ECO:0000256" key="5">
    <source>
        <dbReference type="ARBA" id="ARBA00022765"/>
    </source>
</evidence>
<evidence type="ECO:0000313" key="10">
    <source>
        <dbReference type="EMBL" id="CAF4095639.1"/>
    </source>
</evidence>
<keyword evidence="3" id="KW-0808">Transferase</keyword>
<sequence length="327" mass="37568">MNIIKGFDDLRWKDQDKIRHLIQENSTLASNQTTLKEKFGATVQSKRKCKGIELSSELIKAKQAKTDDEIAENFNEQEPTRLRKLIEAVADYMAFGALESCPECGGFLVFNYTNYRCTGNITEWTTYSYTTNLPKRKAFEIPDRIKEDYDMLPDYDPKLPLNGYSVALIGRLLKRKSILKKHIEQLGGAMTTNIDKTVGVVVSTQDEIKTLLSFNIDLRKMSLRKLSRNQLKIAYGVLTELQTLITSDSINKTSIIDASNRFYTRISHDFGRKKPQILNNVDFIQSKTQMIDNLLDIKIVYSMLKRSSEGNNEHPIDVHYKKLKCVY</sequence>
<dbReference type="SUPFAM" id="SSF47587">
    <property type="entry name" value="Domain of poly(ADP-ribose) polymerase"/>
    <property type="match status" value="1"/>
</dbReference>
<dbReference type="AlphaFoldDB" id="A0A819UKQ9"/>
<evidence type="ECO:0000256" key="7">
    <source>
        <dbReference type="ARBA" id="ARBA00023125"/>
    </source>
</evidence>
<keyword evidence="4" id="KW-0677">Repeat</keyword>
<evidence type="ECO:0000256" key="4">
    <source>
        <dbReference type="ARBA" id="ARBA00022737"/>
    </source>
</evidence>
<dbReference type="GO" id="GO:0006302">
    <property type="term" value="P:double-strand break repair"/>
    <property type="evidence" value="ECO:0007669"/>
    <property type="project" value="TreeGrafter"/>
</dbReference>
<accession>A0A819UKQ9</accession>
<comment type="catalytic activity">
    <reaction evidence="8">
        <text>NAD(+) + (ADP-D-ribosyl)n-acceptor = nicotinamide + (ADP-D-ribosyl)n+1-acceptor + H(+).</text>
        <dbReference type="EC" id="2.4.2.30"/>
    </reaction>
</comment>
<evidence type="ECO:0000256" key="3">
    <source>
        <dbReference type="ARBA" id="ARBA00022679"/>
    </source>
</evidence>
<reference evidence="10" key="1">
    <citation type="submission" date="2021-02" db="EMBL/GenBank/DDBJ databases">
        <authorList>
            <person name="Nowell W R."/>
        </authorList>
    </citation>
    <scope>NUCLEOTIDE SEQUENCE</scope>
</reference>
<dbReference type="InterPro" id="IPR036616">
    <property type="entry name" value="Poly(ADP-ribose)pol_reg_dom_sf"/>
</dbReference>